<dbReference type="InterPro" id="IPR051533">
    <property type="entry name" value="WaaL-like"/>
</dbReference>
<feature type="transmembrane region" description="Helical" evidence="5">
    <location>
        <begin position="485"/>
        <end position="503"/>
    </location>
</feature>
<evidence type="ECO:0000313" key="7">
    <source>
        <dbReference type="EMBL" id="PID57159.1"/>
    </source>
</evidence>
<comment type="caution">
    <text evidence="7">The sequence shown here is derived from an EMBL/GenBank/DDBJ whole genome shotgun (WGS) entry which is preliminary data.</text>
</comment>
<protein>
    <recommendedName>
        <fullName evidence="6">O-antigen ligase-related domain-containing protein</fullName>
    </recommendedName>
</protein>
<dbReference type="GO" id="GO:0016020">
    <property type="term" value="C:membrane"/>
    <property type="evidence" value="ECO:0007669"/>
    <property type="project" value="UniProtKB-SubCell"/>
</dbReference>
<feature type="transmembrane region" description="Helical" evidence="5">
    <location>
        <begin position="139"/>
        <end position="158"/>
    </location>
</feature>
<evidence type="ECO:0000256" key="2">
    <source>
        <dbReference type="ARBA" id="ARBA00022692"/>
    </source>
</evidence>
<feature type="transmembrane region" description="Helical" evidence="5">
    <location>
        <begin position="289"/>
        <end position="308"/>
    </location>
</feature>
<sequence>MDKTLRSVFCLHLSGAYSFVYITGGEMTKASNLSGLELATAETCKYVSILLLSAGLGLVSAFYSPLLPLVTTFLFTAGMIALYTNSYYRSTASETLARPVPEEIRRHGVLFYLFSFAFFVSITVPKSGKTIGSIPVTTANMLILLALCLWFIHVLFSHHANITIPVSKPIIAFILYGIGSALLGLIYQNDLKQLVLEFVAFIGFIPIYFLTCSLVRTTKQIQLLLVAVVVSFILVCGYGVLQIRLGFATVAVPGLTEQYGLIQYAQFGGRWNIIEGGYKLYSTFQNGNILGNHLATFIPLLGGILIGMRRFWRKALVSGVFLLACYTLVLTYSRGAAVGTLSGIFVFLVLSKKISVRMVVLVIVLLAVISVLIYQFADRPEMNRFNLRRISENPDQFSAGRLKRAEQVLFGFKEFSLVKKLFGVGFGGTIITPFYWRFQLVDNLYLSFLFKFGLVGLAIFLWALAKLFFKILAYRSDITDTRIRGVINGGIAGLFGSLVHNLADALWFFPPLAANFWFLAGITVCLATIGRRQATLEMNPGFLQKSTNTHQ</sequence>
<keyword evidence="3 5" id="KW-1133">Transmembrane helix</keyword>
<reference evidence="7 8" key="1">
    <citation type="submission" date="2017-10" db="EMBL/GenBank/DDBJ databases">
        <title>Novel microbial diversity and functional potential in the marine mammal oral microbiome.</title>
        <authorList>
            <person name="Dudek N.K."/>
            <person name="Sun C.L."/>
            <person name="Burstein D."/>
            <person name="Kantor R.S."/>
            <person name="Aliaga Goltsman D.S."/>
            <person name="Bik E.M."/>
            <person name="Thomas B.C."/>
            <person name="Banfield J.F."/>
            <person name="Relman D.A."/>
        </authorList>
    </citation>
    <scope>NUCLEOTIDE SEQUENCE [LARGE SCALE GENOMIC DNA]</scope>
    <source>
        <strain evidence="7">DOLZORAL124_49_17</strain>
    </source>
</reference>
<evidence type="ECO:0000313" key="8">
    <source>
        <dbReference type="Proteomes" id="UP000229740"/>
    </source>
</evidence>
<dbReference type="Proteomes" id="UP000229740">
    <property type="component" value="Unassembled WGS sequence"/>
</dbReference>
<comment type="subcellular location">
    <subcellularLocation>
        <location evidence="1">Membrane</location>
        <topology evidence="1">Multi-pass membrane protein</topology>
    </subcellularLocation>
</comment>
<name>A0A2G6E505_9BACT</name>
<feature type="transmembrane region" description="Helical" evidence="5">
    <location>
        <begin position="444"/>
        <end position="464"/>
    </location>
</feature>
<feature type="transmembrane region" description="Helical" evidence="5">
    <location>
        <begin position="194"/>
        <end position="211"/>
    </location>
</feature>
<evidence type="ECO:0000259" key="6">
    <source>
        <dbReference type="Pfam" id="PF04932"/>
    </source>
</evidence>
<dbReference type="InterPro" id="IPR007016">
    <property type="entry name" value="O-antigen_ligase-rel_domated"/>
</dbReference>
<feature type="transmembrane region" description="Helical" evidence="5">
    <location>
        <begin position="320"/>
        <end position="348"/>
    </location>
</feature>
<evidence type="ECO:0000256" key="1">
    <source>
        <dbReference type="ARBA" id="ARBA00004141"/>
    </source>
</evidence>
<feature type="transmembrane region" description="Helical" evidence="5">
    <location>
        <begin position="6"/>
        <end position="24"/>
    </location>
</feature>
<feature type="transmembrane region" description="Helical" evidence="5">
    <location>
        <begin position="223"/>
        <end position="241"/>
    </location>
</feature>
<dbReference type="EMBL" id="PDPS01000028">
    <property type="protein sequence ID" value="PID57159.1"/>
    <property type="molecule type" value="Genomic_DNA"/>
</dbReference>
<gene>
    <name evidence="7" type="ORF">CSB45_07980</name>
</gene>
<feature type="transmembrane region" description="Helical" evidence="5">
    <location>
        <begin position="69"/>
        <end position="88"/>
    </location>
</feature>
<dbReference type="PANTHER" id="PTHR37422:SF13">
    <property type="entry name" value="LIPOPOLYSACCHARIDE BIOSYNTHESIS PROTEIN PA4999-RELATED"/>
    <property type="match status" value="1"/>
</dbReference>
<feature type="transmembrane region" description="Helical" evidence="5">
    <location>
        <begin position="109"/>
        <end position="127"/>
    </location>
</feature>
<feature type="transmembrane region" description="Helical" evidence="5">
    <location>
        <begin position="509"/>
        <end position="529"/>
    </location>
</feature>
<feature type="domain" description="O-antigen ligase-related" evidence="6">
    <location>
        <begin position="320"/>
        <end position="461"/>
    </location>
</feature>
<dbReference type="Pfam" id="PF04932">
    <property type="entry name" value="Wzy_C"/>
    <property type="match status" value="1"/>
</dbReference>
<evidence type="ECO:0000256" key="5">
    <source>
        <dbReference type="SAM" id="Phobius"/>
    </source>
</evidence>
<feature type="transmembrane region" description="Helical" evidence="5">
    <location>
        <begin position="170"/>
        <end position="188"/>
    </location>
</feature>
<feature type="transmembrane region" description="Helical" evidence="5">
    <location>
        <begin position="421"/>
        <end position="438"/>
    </location>
</feature>
<evidence type="ECO:0000256" key="3">
    <source>
        <dbReference type="ARBA" id="ARBA00022989"/>
    </source>
</evidence>
<dbReference type="AlphaFoldDB" id="A0A2G6E505"/>
<proteinExistence type="predicted"/>
<organism evidence="7 8">
    <name type="scientific">candidate division KSB3 bacterium</name>
    <dbReference type="NCBI Taxonomy" id="2044937"/>
    <lineage>
        <taxon>Bacteria</taxon>
        <taxon>candidate division KSB3</taxon>
    </lineage>
</organism>
<keyword evidence="2 5" id="KW-0812">Transmembrane</keyword>
<accession>A0A2G6E505</accession>
<evidence type="ECO:0000256" key="4">
    <source>
        <dbReference type="ARBA" id="ARBA00023136"/>
    </source>
</evidence>
<keyword evidence="4 5" id="KW-0472">Membrane</keyword>
<feature type="transmembrane region" description="Helical" evidence="5">
    <location>
        <begin position="354"/>
        <end position="374"/>
    </location>
</feature>
<dbReference type="PANTHER" id="PTHR37422">
    <property type="entry name" value="TEICHURONIC ACID BIOSYNTHESIS PROTEIN TUAE"/>
    <property type="match status" value="1"/>
</dbReference>